<sequence>QPIAFTLGSTHARSHDVIPSAVHSPSTLETAESWKQRHSSIVAPLPMEKKTKVRTFGRAVLRVRVDHVLHCNEEMSQGSMR</sequence>
<evidence type="ECO:0000313" key="2">
    <source>
        <dbReference type="Proteomes" id="UP001189624"/>
    </source>
</evidence>
<name>A0AA86VX02_9FABA</name>
<organism evidence="1 2">
    <name type="scientific">Sphenostylis stenocarpa</name>
    <dbReference type="NCBI Taxonomy" id="92480"/>
    <lineage>
        <taxon>Eukaryota</taxon>
        <taxon>Viridiplantae</taxon>
        <taxon>Streptophyta</taxon>
        <taxon>Embryophyta</taxon>
        <taxon>Tracheophyta</taxon>
        <taxon>Spermatophyta</taxon>
        <taxon>Magnoliopsida</taxon>
        <taxon>eudicotyledons</taxon>
        <taxon>Gunneridae</taxon>
        <taxon>Pentapetalae</taxon>
        <taxon>rosids</taxon>
        <taxon>fabids</taxon>
        <taxon>Fabales</taxon>
        <taxon>Fabaceae</taxon>
        <taxon>Papilionoideae</taxon>
        <taxon>50 kb inversion clade</taxon>
        <taxon>NPAAA clade</taxon>
        <taxon>indigoferoid/millettioid clade</taxon>
        <taxon>Phaseoleae</taxon>
        <taxon>Sphenostylis</taxon>
    </lineage>
</organism>
<reference evidence="1" key="1">
    <citation type="submission" date="2023-10" db="EMBL/GenBank/DDBJ databases">
        <authorList>
            <person name="Domelevo Entfellner J.-B."/>
        </authorList>
    </citation>
    <scope>NUCLEOTIDE SEQUENCE</scope>
</reference>
<protein>
    <submittedName>
        <fullName evidence="1">Uncharacterized protein</fullName>
    </submittedName>
</protein>
<feature type="non-terminal residue" evidence="1">
    <location>
        <position position="1"/>
    </location>
</feature>
<dbReference type="AlphaFoldDB" id="A0AA86VX02"/>
<dbReference type="Gramene" id="rna-AYBTSS11_LOCUS6915">
    <property type="protein sequence ID" value="CAJ1935456.1"/>
    <property type="gene ID" value="gene-AYBTSS11_LOCUS6915"/>
</dbReference>
<evidence type="ECO:0000313" key="1">
    <source>
        <dbReference type="EMBL" id="CAJ1935456.1"/>
    </source>
</evidence>
<dbReference type="Proteomes" id="UP001189624">
    <property type="component" value="Chromosome 3"/>
</dbReference>
<accession>A0AA86VX02</accession>
<keyword evidence="2" id="KW-1185">Reference proteome</keyword>
<gene>
    <name evidence="1" type="ORF">AYBTSS11_LOCUS6915</name>
</gene>
<feature type="non-terminal residue" evidence="1">
    <location>
        <position position="81"/>
    </location>
</feature>
<proteinExistence type="predicted"/>
<dbReference type="EMBL" id="OY731400">
    <property type="protein sequence ID" value="CAJ1935456.1"/>
    <property type="molecule type" value="Genomic_DNA"/>
</dbReference>